<sequence length="272" mass="30989">MYLKYFSASFISIVFQLTAFELNAETYRVGIVPQQSASKLAKQWVPILNYVSRESGHKLIFKTATDIPAFEKQLANGKYDLAYMNPYHYTVYHQNSNYHAIAKARNKRLKGIIVTRKDSKKNKLEDFRGKTLVFPSPNAFAASILTQAEFSQRHINIDAKYVSSHDSVYRNVAQGRYPAGGGVLKTFNNIDNTIQQQLKIIWTTKGYTPHAIAAHKNISTDHIHSIQRAFIQLSETENGRRMLAKVNLSGFESAQNTDWDDVRNLNIELLNN</sequence>
<dbReference type="PANTHER" id="PTHR35841:SF1">
    <property type="entry name" value="PHOSPHONATES-BINDING PERIPLASMIC PROTEIN"/>
    <property type="match status" value="1"/>
</dbReference>
<evidence type="ECO:0000313" key="1">
    <source>
        <dbReference type="EMBL" id="VAW67365.1"/>
    </source>
</evidence>
<protein>
    <submittedName>
        <fullName evidence="1">ABC transporter, substrate-binding protein (Cluster 12, methionine/phosphonates)</fullName>
    </submittedName>
</protein>
<dbReference type="Gene3D" id="3.40.190.10">
    <property type="entry name" value="Periplasmic binding protein-like II"/>
    <property type="match status" value="2"/>
</dbReference>
<reference evidence="1" key="1">
    <citation type="submission" date="2018-06" db="EMBL/GenBank/DDBJ databases">
        <authorList>
            <person name="Zhirakovskaya E."/>
        </authorList>
    </citation>
    <scope>NUCLEOTIDE SEQUENCE</scope>
</reference>
<dbReference type="EMBL" id="UOFI01000095">
    <property type="protein sequence ID" value="VAW67365.1"/>
    <property type="molecule type" value="Genomic_DNA"/>
</dbReference>
<dbReference type="SUPFAM" id="SSF53850">
    <property type="entry name" value="Periplasmic binding protein-like II"/>
    <property type="match status" value="1"/>
</dbReference>
<dbReference type="Pfam" id="PF12974">
    <property type="entry name" value="Phosphonate-bd"/>
    <property type="match status" value="1"/>
</dbReference>
<proteinExistence type="predicted"/>
<accession>A0A3B0XGC6</accession>
<dbReference type="CDD" id="cd01071">
    <property type="entry name" value="PBP2_PhnD_like"/>
    <property type="match status" value="1"/>
</dbReference>
<name>A0A3B0XGC6_9ZZZZ</name>
<gene>
    <name evidence="1" type="ORF">MNBD_GAMMA09-2630</name>
</gene>
<organism evidence="1">
    <name type="scientific">hydrothermal vent metagenome</name>
    <dbReference type="NCBI Taxonomy" id="652676"/>
    <lineage>
        <taxon>unclassified sequences</taxon>
        <taxon>metagenomes</taxon>
        <taxon>ecological metagenomes</taxon>
    </lineage>
</organism>
<dbReference type="AlphaFoldDB" id="A0A3B0XGC6"/>
<dbReference type="PANTHER" id="PTHR35841">
    <property type="entry name" value="PHOSPHONATES-BINDING PERIPLASMIC PROTEIN"/>
    <property type="match status" value="1"/>
</dbReference>